<dbReference type="InterPro" id="IPR006683">
    <property type="entry name" value="Thioestr_dom"/>
</dbReference>
<dbReference type="Proteomes" id="UP000800039">
    <property type="component" value="Unassembled WGS sequence"/>
</dbReference>
<evidence type="ECO:0000313" key="2">
    <source>
        <dbReference type="EMBL" id="KAF1846366.1"/>
    </source>
</evidence>
<organism evidence="2 3">
    <name type="scientific">Cucurbitaria berberidis CBS 394.84</name>
    <dbReference type="NCBI Taxonomy" id="1168544"/>
    <lineage>
        <taxon>Eukaryota</taxon>
        <taxon>Fungi</taxon>
        <taxon>Dikarya</taxon>
        <taxon>Ascomycota</taxon>
        <taxon>Pezizomycotina</taxon>
        <taxon>Dothideomycetes</taxon>
        <taxon>Pleosporomycetidae</taxon>
        <taxon>Pleosporales</taxon>
        <taxon>Pleosporineae</taxon>
        <taxon>Cucurbitariaceae</taxon>
        <taxon>Cucurbitaria</taxon>
    </lineage>
</organism>
<dbReference type="RefSeq" id="XP_040788929.1">
    <property type="nucleotide sequence ID" value="XM_040928873.1"/>
</dbReference>
<dbReference type="PANTHER" id="PTHR47260">
    <property type="entry name" value="UPF0644 PROTEIN PB2B4.06"/>
    <property type="match status" value="1"/>
</dbReference>
<dbReference type="CDD" id="cd03443">
    <property type="entry name" value="PaaI_thioesterase"/>
    <property type="match status" value="1"/>
</dbReference>
<dbReference type="OrthoDB" id="506431at2759"/>
<evidence type="ECO:0000313" key="3">
    <source>
        <dbReference type="Proteomes" id="UP000800039"/>
    </source>
</evidence>
<dbReference type="SUPFAM" id="SSF54637">
    <property type="entry name" value="Thioesterase/thiol ester dehydrase-isomerase"/>
    <property type="match status" value="1"/>
</dbReference>
<reference evidence="2" key="1">
    <citation type="submission" date="2020-01" db="EMBL/GenBank/DDBJ databases">
        <authorList>
            <consortium name="DOE Joint Genome Institute"/>
            <person name="Haridas S."/>
            <person name="Albert R."/>
            <person name="Binder M."/>
            <person name="Bloem J."/>
            <person name="Labutti K."/>
            <person name="Salamov A."/>
            <person name="Andreopoulos B."/>
            <person name="Baker S.E."/>
            <person name="Barry K."/>
            <person name="Bills G."/>
            <person name="Bluhm B.H."/>
            <person name="Cannon C."/>
            <person name="Castanera R."/>
            <person name="Culley D.E."/>
            <person name="Daum C."/>
            <person name="Ezra D."/>
            <person name="Gonzalez J.B."/>
            <person name="Henrissat B."/>
            <person name="Kuo A."/>
            <person name="Liang C."/>
            <person name="Lipzen A."/>
            <person name="Lutzoni F."/>
            <person name="Magnuson J."/>
            <person name="Mondo S."/>
            <person name="Nolan M."/>
            <person name="Ohm R."/>
            <person name="Pangilinan J."/>
            <person name="Park H.-J."/>
            <person name="Ramirez L."/>
            <person name="Alfaro M."/>
            <person name="Sun H."/>
            <person name="Tritt A."/>
            <person name="Yoshinaga Y."/>
            <person name="Zwiers L.-H."/>
            <person name="Turgeon B.G."/>
            <person name="Goodwin S.B."/>
            <person name="Spatafora J.W."/>
            <person name="Crous P.W."/>
            <person name="Grigoriev I.V."/>
        </authorList>
    </citation>
    <scope>NUCLEOTIDE SEQUENCE</scope>
    <source>
        <strain evidence="2">CBS 394.84</strain>
    </source>
</reference>
<name>A0A9P4L8Q9_9PLEO</name>
<dbReference type="GeneID" id="63846125"/>
<keyword evidence="3" id="KW-1185">Reference proteome</keyword>
<gene>
    <name evidence="2" type="ORF">K460DRAFT_286289</name>
</gene>
<feature type="domain" description="Thioesterase" evidence="1">
    <location>
        <begin position="136"/>
        <end position="207"/>
    </location>
</feature>
<dbReference type="EMBL" id="ML976616">
    <property type="protein sequence ID" value="KAF1846366.1"/>
    <property type="molecule type" value="Genomic_DNA"/>
</dbReference>
<dbReference type="Pfam" id="PF03061">
    <property type="entry name" value="4HBT"/>
    <property type="match status" value="1"/>
</dbReference>
<accession>A0A9P4L8Q9</accession>
<dbReference type="PANTHER" id="PTHR47260:SF3">
    <property type="entry name" value="THIOESTERASE FAMILY PROTEIN (AFU_ORTHOLOGUE AFUA_7G03960)"/>
    <property type="match status" value="1"/>
</dbReference>
<protein>
    <recommendedName>
        <fullName evidence="1">Thioesterase domain-containing protein</fullName>
    </recommendedName>
</protein>
<sequence length="225" mass="24751">MTSPKIERLEDFTNHEWCNKLLSDPSITHISKRQIPDTRAAISNTLFTRTLFTDDAVRAFLSLYRPGKGQQRDVNEAEIFTGSAPIHEVTPNNHATEVQRQNAKAEKTFHPSDPDAPEAIILVSVGNDVDGGIRRLHGGVTATFLDQAMGTLLSYFYQNTSATSELNVTYKKAITTPCILLCRAKVLREKGRWIETVGSVEDGQGTVFAEGRGAFVLGKVGTAKM</sequence>
<dbReference type="InterPro" id="IPR029069">
    <property type="entry name" value="HotDog_dom_sf"/>
</dbReference>
<dbReference type="InterPro" id="IPR052061">
    <property type="entry name" value="PTE-AB_protein"/>
</dbReference>
<comment type="caution">
    <text evidence="2">The sequence shown here is derived from an EMBL/GenBank/DDBJ whole genome shotgun (WGS) entry which is preliminary data.</text>
</comment>
<proteinExistence type="predicted"/>
<dbReference type="AlphaFoldDB" id="A0A9P4L8Q9"/>
<evidence type="ECO:0000259" key="1">
    <source>
        <dbReference type="Pfam" id="PF03061"/>
    </source>
</evidence>
<dbReference type="Gene3D" id="3.10.129.10">
    <property type="entry name" value="Hotdog Thioesterase"/>
    <property type="match status" value="1"/>
</dbReference>